<dbReference type="PANTHER" id="PTHR11091:SF0">
    <property type="entry name" value="MALATE DEHYDROGENASE"/>
    <property type="match status" value="1"/>
</dbReference>
<dbReference type="AlphaFoldDB" id="A0A7L9WPS7"/>
<proteinExistence type="inferred from homology"/>
<dbReference type="Gene3D" id="3.30.1370.60">
    <property type="entry name" value="Hypothetical oxidoreductase yiak, domain 2"/>
    <property type="match status" value="1"/>
</dbReference>
<dbReference type="SUPFAM" id="SSF89733">
    <property type="entry name" value="L-sulfolactate dehydrogenase-like"/>
    <property type="match status" value="1"/>
</dbReference>
<dbReference type="RefSeq" id="WP_193079867.1">
    <property type="nucleotide sequence ID" value="NZ_CP045201.1"/>
</dbReference>
<keyword evidence="4" id="KW-1185">Reference proteome</keyword>
<protein>
    <submittedName>
        <fullName evidence="3">Ldh family oxidoreductase</fullName>
    </submittedName>
</protein>
<sequence length="333" mass="34679">MTDLRLSLADARALIIETLLRCRTSQPNAEAVAEALLAAELAGQFGHGLRRVPAYADQALIGKVDGFATPTAQQTRPGALYIDAAHGFAYPALDLALDWLPGAARANGIAIAGIHRSHHCGVAGVPVEKLANQGIIGILMANAPASMAPWGGERPLFGTDPIAFSAPIEGAEPVVIDISLSKVARGKIMTAAQKDEPIPEGWALDADGNPTTNPHEALKGNMLPMGDSKGIALAIMVEMLCAGLTNANYAYETTPFLTSEGGPPASGQTLIAIDAGVFGPHAGARFAALAGEIEGMEGARLPGRRRQEIRRQITAEGIPVDDALLQAIDKIAR</sequence>
<dbReference type="InterPro" id="IPR043144">
    <property type="entry name" value="Mal/L-sulf/L-lact_DH-like_ah"/>
</dbReference>
<dbReference type="KEGG" id="pshq:F3W81_14630"/>
<dbReference type="Pfam" id="PF02615">
    <property type="entry name" value="Ldh_2"/>
    <property type="match status" value="1"/>
</dbReference>
<evidence type="ECO:0000256" key="1">
    <source>
        <dbReference type="ARBA" id="ARBA00006056"/>
    </source>
</evidence>
<keyword evidence="2" id="KW-0560">Oxidoreductase</keyword>
<evidence type="ECO:0000256" key="2">
    <source>
        <dbReference type="ARBA" id="ARBA00023002"/>
    </source>
</evidence>
<evidence type="ECO:0000313" key="3">
    <source>
        <dbReference type="EMBL" id="QOL81953.1"/>
    </source>
</evidence>
<dbReference type="Proteomes" id="UP000594118">
    <property type="component" value="Chromosome"/>
</dbReference>
<dbReference type="Gene3D" id="1.10.1530.10">
    <property type="match status" value="1"/>
</dbReference>
<dbReference type="EMBL" id="CP045201">
    <property type="protein sequence ID" value="QOL81953.1"/>
    <property type="molecule type" value="Genomic_DNA"/>
</dbReference>
<organism evidence="3 4">
    <name type="scientific">Pseudooceanicola spongiae</name>
    <dbReference type="NCBI Taxonomy" id="2613965"/>
    <lineage>
        <taxon>Bacteria</taxon>
        <taxon>Pseudomonadati</taxon>
        <taxon>Pseudomonadota</taxon>
        <taxon>Alphaproteobacteria</taxon>
        <taxon>Rhodobacterales</taxon>
        <taxon>Paracoccaceae</taxon>
        <taxon>Pseudooceanicola</taxon>
    </lineage>
</organism>
<name>A0A7L9WPS7_9RHOB</name>
<dbReference type="InterPro" id="IPR043143">
    <property type="entry name" value="Mal/L-sulf/L-lact_DH-like_NADP"/>
</dbReference>
<dbReference type="InterPro" id="IPR003767">
    <property type="entry name" value="Malate/L-lactate_DH-like"/>
</dbReference>
<reference evidence="3 4" key="1">
    <citation type="submission" date="2019-10" db="EMBL/GenBank/DDBJ databases">
        <title>Pseudopuniceibacterium sp. HQ09 islated from Antarctica.</title>
        <authorList>
            <person name="Liao L."/>
            <person name="Su S."/>
            <person name="Chen B."/>
            <person name="Yu Y."/>
        </authorList>
    </citation>
    <scope>NUCLEOTIDE SEQUENCE [LARGE SCALE GENOMIC DNA]</scope>
    <source>
        <strain evidence="3 4">HQ09</strain>
    </source>
</reference>
<evidence type="ECO:0000313" key="4">
    <source>
        <dbReference type="Proteomes" id="UP000594118"/>
    </source>
</evidence>
<accession>A0A7L9WPS7</accession>
<comment type="similarity">
    <text evidence="1">Belongs to the LDH2/MDH2 oxidoreductase family.</text>
</comment>
<gene>
    <name evidence="3" type="ORF">F3W81_14630</name>
</gene>
<dbReference type="InterPro" id="IPR036111">
    <property type="entry name" value="Mal/L-sulfo/L-lacto_DH-like_sf"/>
</dbReference>
<dbReference type="GO" id="GO:0016491">
    <property type="term" value="F:oxidoreductase activity"/>
    <property type="evidence" value="ECO:0007669"/>
    <property type="project" value="UniProtKB-KW"/>
</dbReference>
<dbReference type="PANTHER" id="PTHR11091">
    <property type="entry name" value="OXIDOREDUCTASE-RELATED"/>
    <property type="match status" value="1"/>
</dbReference>